<dbReference type="InterPro" id="IPR007921">
    <property type="entry name" value="CHAP_dom"/>
</dbReference>
<dbReference type="SUPFAM" id="SSF54001">
    <property type="entry name" value="Cysteine proteinases"/>
    <property type="match status" value="1"/>
</dbReference>
<dbReference type="InterPro" id="IPR038765">
    <property type="entry name" value="Papain-like_cys_pep_sf"/>
</dbReference>
<feature type="compositionally biased region" description="Basic and acidic residues" evidence="2">
    <location>
        <begin position="228"/>
        <end position="250"/>
    </location>
</feature>
<evidence type="ECO:0000313" key="5">
    <source>
        <dbReference type="Proteomes" id="UP000619536"/>
    </source>
</evidence>
<sequence>MRSTGQVWTRRAIGALLALGLGLTLAVAQLGVTQTASAVSWSQLQQTKAHHADLKAQLAGVNAELAQKIIELDDLTSNQIPAAQQALDNANQQAQQAKDAAQAATERLKAAQQDKATLEEQIKQTGADYDDAHAAVAQIARDSFHSSQAGNILSIATGSADTDDFINSMQSQAALSRSEASVANDAANEQNLQMNRKDRLDAIERQIAQLKDQAEQQAAQAQQAADDAAQKKSELDALRTQSEQRRKDLESQQGELKTQAAQEAAAIVSMQAEIDSWNQQHLGGQADASSGGKQQIGNGGGSSSNTGGTNYGSASGMNYGVPGQCPEGAGFCYGHATGNTVGGSAYPERQCTLWAYIRRSQLGLPVGSYMGNGADWANTARRLGYVVNRTPHVGAVMVFARGQWTGSWAADPTYGHVAVVERVNADGSVLISQGGTGFATFPAYQTIYNTGAYEYVHY</sequence>
<feature type="coiled-coil region" evidence="1">
    <location>
        <begin position="44"/>
        <end position="128"/>
    </location>
</feature>
<protein>
    <submittedName>
        <fullName evidence="4">CHAP domain-containing protein</fullName>
    </submittedName>
</protein>
<reference evidence="4" key="2">
    <citation type="submission" date="2020-09" db="EMBL/GenBank/DDBJ databases">
        <authorList>
            <person name="Sun Q."/>
            <person name="Sedlacek I."/>
        </authorList>
    </citation>
    <scope>NUCLEOTIDE SEQUENCE</scope>
    <source>
        <strain evidence="4">CCM 8606</strain>
    </source>
</reference>
<reference evidence="4" key="1">
    <citation type="journal article" date="2014" name="Int. J. Syst. Evol. Microbiol.">
        <title>Complete genome sequence of Corynebacterium casei LMG S-19264T (=DSM 44701T), isolated from a smear-ripened cheese.</title>
        <authorList>
            <consortium name="US DOE Joint Genome Institute (JGI-PGF)"/>
            <person name="Walter F."/>
            <person name="Albersmeier A."/>
            <person name="Kalinowski J."/>
            <person name="Ruckert C."/>
        </authorList>
    </citation>
    <scope>NUCLEOTIDE SEQUENCE</scope>
    <source>
        <strain evidence="4">CCM 8606</strain>
    </source>
</reference>
<proteinExistence type="predicted"/>
<feature type="compositionally biased region" description="Low complexity" evidence="2">
    <location>
        <begin position="218"/>
        <end position="227"/>
    </location>
</feature>
<evidence type="ECO:0000259" key="3">
    <source>
        <dbReference type="PROSITE" id="PS50911"/>
    </source>
</evidence>
<dbReference type="AlphaFoldDB" id="A0A8J3AK15"/>
<evidence type="ECO:0000256" key="2">
    <source>
        <dbReference type="SAM" id="MobiDB-lite"/>
    </source>
</evidence>
<keyword evidence="1" id="KW-0175">Coiled coil</keyword>
<feature type="compositionally biased region" description="Polar residues" evidence="2">
    <location>
        <begin position="251"/>
        <end position="260"/>
    </location>
</feature>
<dbReference type="Gene3D" id="3.90.1720.10">
    <property type="entry name" value="endopeptidase domain like (from Nostoc punctiforme)"/>
    <property type="match status" value="1"/>
</dbReference>
<accession>A0A8J3AK15</accession>
<feature type="domain" description="Peptidase C51" evidence="3">
    <location>
        <begin position="326"/>
        <end position="457"/>
    </location>
</feature>
<dbReference type="Gene3D" id="6.10.250.3150">
    <property type="match status" value="1"/>
</dbReference>
<dbReference type="Proteomes" id="UP000619536">
    <property type="component" value="Unassembled WGS sequence"/>
</dbReference>
<evidence type="ECO:0000256" key="1">
    <source>
        <dbReference type="SAM" id="Coils"/>
    </source>
</evidence>
<feature type="region of interest" description="Disordered" evidence="2">
    <location>
        <begin position="218"/>
        <end position="260"/>
    </location>
</feature>
<gene>
    <name evidence="4" type="ORF">GCM10007377_00730</name>
</gene>
<dbReference type="Pfam" id="PF05257">
    <property type="entry name" value="CHAP"/>
    <property type="match status" value="1"/>
</dbReference>
<name>A0A8J3AK15_9BIFI</name>
<dbReference type="RefSeq" id="WP_188354285.1">
    <property type="nucleotide sequence ID" value="NZ_BMDH01000001.1"/>
</dbReference>
<feature type="region of interest" description="Disordered" evidence="2">
    <location>
        <begin position="282"/>
        <end position="309"/>
    </location>
</feature>
<organism evidence="4 5">
    <name type="scientific">Galliscardovia ingluviei</name>
    <dbReference type="NCBI Taxonomy" id="1769422"/>
    <lineage>
        <taxon>Bacteria</taxon>
        <taxon>Bacillati</taxon>
        <taxon>Actinomycetota</taxon>
        <taxon>Actinomycetes</taxon>
        <taxon>Bifidobacteriales</taxon>
        <taxon>Bifidobacteriaceae</taxon>
        <taxon>Galliscardovia</taxon>
    </lineage>
</organism>
<evidence type="ECO:0000313" key="4">
    <source>
        <dbReference type="EMBL" id="GGI12392.1"/>
    </source>
</evidence>
<dbReference type="EMBL" id="BMDH01000001">
    <property type="protein sequence ID" value="GGI12392.1"/>
    <property type="molecule type" value="Genomic_DNA"/>
</dbReference>
<comment type="caution">
    <text evidence="4">The sequence shown here is derived from an EMBL/GenBank/DDBJ whole genome shotgun (WGS) entry which is preliminary data.</text>
</comment>
<keyword evidence="5" id="KW-1185">Reference proteome</keyword>
<dbReference type="PROSITE" id="PS50911">
    <property type="entry name" value="CHAP"/>
    <property type="match status" value="1"/>
</dbReference>